<dbReference type="EC" id="3.4.24.-" evidence="11"/>
<comment type="similarity">
    <text evidence="3 11">Belongs to the peptidase M50B family.</text>
</comment>
<evidence type="ECO:0000256" key="9">
    <source>
        <dbReference type="ARBA" id="ARBA00023049"/>
    </source>
</evidence>
<dbReference type="GO" id="GO:0016020">
    <property type="term" value="C:membrane"/>
    <property type="evidence" value="ECO:0007669"/>
    <property type="project" value="UniProtKB-SubCell"/>
</dbReference>
<keyword evidence="11" id="KW-0479">Metal-binding</keyword>
<sequence length="378" mass="40608">MLLTIITFLVVLSLLVFVHEMGHFWVARKLGVKAEEFGFGFPPRAWGIYKNKSGRWATVRGNKEVEDAADTVYSINAIPMGGFVKIKGEDGENKEERDSFAGRSALERAAILLAGVSMNIVLAAVLISLGFMIGLPQALDGVGPKAAISARKIQIIEVAPDSPAAAALVEAGDVIAGINGLSFAASDNLQQYINERAGDKLRFSFERGSSRFDKEIVPVVREETGKGGIGIVIGDTGIVRYPFFTAIWEGIKTTVLLTWAIIVAFYNLLAGLIMGRGLGGELGGPVRIAQITGDAARMGLAYLINFTALLSINLAIINAFPFPALDGGRLLFLAIEKIKGSPVKKEVEGTIHYIGFALLMLLVLLVTYKDIARIWQGG</sequence>
<accession>A0A1F5SHB0</accession>
<keyword evidence="5 11" id="KW-0812">Transmembrane</keyword>
<dbReference type="NCBIfam" id="TIGR00054">
    <property type="entry name" value="RIP metalloprotease RseP"/>
    <property type="match status" value="1"/>
</dbReference>
<evidence type="ECO:0000256" key="3">
    <source>
        <dbReference type="ARBA" id="ARBA00007931"/>
    </source>
</evidence>
<dbReference type="SUPFAM" id="SSF50156">
    <property type="entry name" value="PDZ domain-like"/>
    <property type="match status" value="1"/>
</dbReference>
<dbReference type="SMART" id="SM00228">
    <property type="entry name" value="PDZ"/>
    <property type="match status" value="1"/>
</dbReference>
<feature type="transmembrane region" description="Helical" evidence="11">
    <location>
        <begin position="6"/>
        <end position="26"/>
    </location>
</feature>
<keyword evidence="6 11" id="KW-0378">Hydrolase</keyword>
<feature type="transmembrane region" description="Helical" evidence="11">
    <location>
        <begin position="350"/>
        <end position="368"/>
    </location>
</feature>
<dbReference type="GO" id="GO:0006508">
    <property type="term" value="P:proteolysis"/>
    <property type="evidence" value="ECO:0007669"/>
    <property type="project" value="UniProtKB-KW"/>
</dbReference>
<keyword evidence="4 13" id="KW-0645">Protease</keyword>
<dbReference type="PROSITE" id="PS50106">
    <property type="entry name" value="PDZ"/>
    <property type="match status" value="1"/>
</dbReference>
<feature type="transmembrane region" description="Helical" evidence="11">
    <location>
        <begin position="256"/>
        <end position="279"/>
    </location>
</feature>
<dbReference type="GO" id="GO:0046872">
    <property type="term" value="F:metal ion binding"/>
    <property type="evidence" value="ECO:0007669"/>
    <property type="project" value="UniProtKB-KW"/>
</dbReference>
<evidence type="ECO:0000256" key="8">
    <source>
        <dbReference type="ARBA" id="ARBA00022989"/>
    </source>
</evidence>
<dbReference type="InterPro" id="IPR001478">
    <property type="entry name" value="PDZ"/>
</dbReference>
<evidence type="ECO:0000256" key="4">
    <source>
        <dbReference type="ARBA" id="ARBA00022670"/>
    </source>
</evidence>
<evidence type="ECO:0000256" key="5">
    <source>
        <dbReference type="ARBA" id="ARBA00022692"/>
    </source>
</evidence>
<dbReference type="InterPro" id="IPR036034">
    <property type="entry name" value="PDZ_sf"/>
</dbReference>
<dbReference type="AlphaFoldDB" id="A0A1F5SHB0"/>
<protein>
    <recommendedName>
        <fullName evidence="11">Zinc metalloprotease</fullName>
        <ecNumber evidence="11">3.4.24.-</ecNumber>
    </recommendedName>
</protein>
<keyword evidence="9 11" id="KW-0482">Metalloprotease</keyword>
<evidence type="ECO:0000259" key="12">
    <source>
        <dbReference type="PROSITE" id="PS50106"/>
    </source>
</evidence>
<dbReference type="InterPro" id="IPR004387">
    <property type="entry name" value="Pept_M50_Zn"/>
</dbReference>
<keyword evidence="10 11" id="KW-0472">Membrane</keyword>
<gene>
    <name evidence="13" type="ORF">A2227_02720</name>
</gene>
<evidence type="ECO:0000313" key="14">
    <source>
        <dbReference type="Proteomes" id="UP000178367"/>
    </source>
</evidence>
<evidence type="ECO:0000256" key="2">
    <source>
        <dbReference type="ARBA" id="ARBA00004141"/>
    </source>
</evidence>
<evidence type="ECO:0000256" key="11">
    <source>
        <dbReference type="RuleBase" id="RU362031"/>
    </source>
</evidence>
<evidence type="ECO:0000256" key="7">
    <source>
        <dbReference type="ARBA" id="ARBA00022833"/>
    </source>
</evidence>
<dbReference type="EMBL" id="MFGB01000017">
    <property type="protein sequence ID" value="OGF26107.1"/>
    <property type="molecule type" value="Genomic_DNA"/>
</dbReference>
<evidence type="ECO:0000256" key="10">
    <source>
        <dbReference type="ARBA" id="ARBA00023136"/>
    </source>
</evidence>
<dbReference type="GO" id="GO:0004222">
    <property type="term" value="F:metalloendopeptidase activity"/>
    <property type="evidence" value="ECO:0007669"/>
    <property type="project" value="InterPro"/>
</dbReference>
<dbReference type="CDD" id="cd06163">
    <property type="entry name" value="S2P-M50_PDZ_RseP-like"/>
    <property type="match status" value="1"/>
</dbReference>
<keyword evidence="8 11" id="KW-1133">Transmembrane helix</keyword>
<keyword evidence="7 11" id="KW-0862">Zinc</keyword>
<comment type="caution">
    <text evidence="13">The sequence shown here is derived from an EMBL/GenBank/DDBJ whole genome shotgun (WGS) entry which is preliminary data.</text>
</comment>
<feature type="domain" description="PDZ" evidence="12">
    <location>
        <begin position="132"/>
        <end position="202"/>
    </location>
</feature>
<feature type="transmembrane region" description="Helical" evidence="11">
    <location>
        <begin position="300"/>
        <end position="320"/>
    </location>
</feature>
<dbReference type="Proteomes" id="UP000178367">
    <property type="component" value="Unassembled WGS sequence"/>
</dbReference>
<comment type="subcellular location">
    <subcellularLocation>
        <location evidence="2">Membrane</location>
        <topology evidence="2">Multi-pass membrane protein</topology>
    </subcellularLocation>
</comment>
<dbReference type="InterPro" id="IPR008915">
    <property type="entry name" value="Peptidase_M50"/>
</dbReference>
<evidence type="ECO:0000256" key="6">
    <source>
        <dbReference type="ARBA" id="ARBA00022801"/>
    </source>
</evidence>
<organism evidence="13 14">
    <name type="scientific">Candidatus Falkowbacteria bacterium RIFOXYA2_FULL_47_19</name>
    <dbReference type="NCBI Taxonomy" id="1797994"/>
    <lineage>
        <taxon>Bacteria</taxon>
        <taxon>Candidatus Falkowiibacteriota</taxon>
    </lineage>
</organism>
<dbReference type="Pfam" id="PF02163">
    <property type="entry name" value="Peptidase_M50"/>
    <property type="match status" value="2"/>
</dbReference>
<reference evidence="13 14" key="1">
    <citation type="journal article" date="2016" name="Nat. Commun.">
        <title>Thousands of microbial genomes shed light on interconnected biogeochemical processes in an aquifer system.</title>
        <authorList>
            <person name="Anantharaman K."/>
            <person name="Brown C.T."/>
            <person name="Hug L.A."/>
            <person name="Sharon I."/>
            <person name="Castelle C.J."/>
            <person name="Probst A.J."/>
            <person name="Thomas B.C."/>
            <person name="Singh A."/>
            <person name="Wilkins M.J."/>
            <person name="Karaoz U."/>
            <person name="Brodie E.L."/>
            <person name="Williams K.H."/>
            <person name="Hubbard S.S."/>
            <person name="Banfield J.F."/>
        </authorList>
    </citation>
    <scope>NUCLEOTIDE SEQUENCE [LARGE SCALE GENOMIC DNA]</scope>
</reference>
<comment type="cofactor">
    <cofactor evidence="1 11">
        <name>Zn(2+)</name>
        <dbReference type="ChEBI" id="CHEBI:29105"/>
    </cofactor>
</comment>
<dbReference type="PANTHER" id="PTHR42837:SF2">
    <property type="entry name" value="MEMBRANE METALLOPROTEASE ARASP2, CHLOROPLASTIC-RELATED"/>
    <property type="match status" value="1"/>
</dbReference>
<dbReference type="Gene3D" id="2.30.42.10">
    <property type="match status" value="1"/>
</dbReference>
<dbReference type="PANTHER" id="PTHR42837">
    <property type="entry name" value="REGULATOR OF SIGMA-E PROTEASE RSEP"/>
    <property type="match status" value="1"/>
</dbReference>
<proteinExistence type="inferred from homology"/>
<dbReference type="STRING" id="1797994.A2227_02720"/>
<evidence type="ECO:0000256" key="1">
    <source>
        <dbReference type="ARBA" id="ARBA00001947"/>
    </source>
</evidence>
<feature type="transmembrane region" description="Helical" evidence="11">
    <location>
        <begin position="109"/>
        <end position="135"/>
    </location>
</feature>
<evidence type="ECO:0000313" key="13">
    <source>
        <dbReference type="EMBL" id="OGF26107.1"/>
    </source>
</evidence>
<name>A0A1F5SHB0_9BACT</name>